<evidence type="ECO:0000259" key="14">
    <source>
        <dbReference type="PROSITE" id="PS50109"/>
    </source>
</evidence>
<dbReference type="InterPro" id="IPR004358">
    <property type="entry name" value="Sig_transdc_His_kin-like_C"/>
</dbReference>
<sequence length="397" mass="45822">MTHPKQRSLYILFASCIFILLVTFSIITYVSTASSIQYQLELKSDHILSTEFKEHFKKEKDGYHLYLANDNDSKSNQLYFITKNHKIIKQPEYDGTLIQNINQRLKSESEYQHRYMNLMNEHFFISSKKVKLYNKEVVYIYTIFETTESYHGLSQLKNVLIGLTIIYIFLILLMTYFFSKKAMAPLEYAVERQKQFVQDASHELKTPLAVVKAGTEVIEQFDGDALSDVGKEMVSDIKQEINRMNLLVTDLLALTRLDQSIQIEDIDLSTLLIESIGYFNRTTDLTIESNIESHTIIKGNHQRLQQAISILFENAIKYGNHPTVTITLRDKHLIFSDNGPGVKRSDLPHLFERFYRGDTTKTGSGVGLALFKEIMDQHQANVSVKNDNGLKFIITFK</sequence>
<comment type="subcellular location">
    <subcellularLocation>
        <location evidence="2">Membrane</location>
        <topology evidence="2">Multi-pass membrane protein</topology>
    </subcellularLocation>
</comment>
<dbReference type="SUPFAM" id="SSF55874">
    <property type="entry name" value="ATPase domain of HSP90 chaperone/DNA topoisomerase II/histidine kinase"/>
    <property type="match status" value="1"/>
</dbReference>
<dbReference type="PROSITE" id="PS50109">
    <property type="entry name" value="HIS_KIN"/>
    <property type="match status" value="1"/>
</dbReference>
<dbReference type="InterPro" id="IPR036890">
    <property type="entry name" value="HATPase_C_sf"/>
</dbReference>
<dbReference type="SUPFAM" id="SSF47384">
    <property type="entry name" value="Homodimeric domain of signal transducing histidine kinase"/>
    <property type="match status" value="1"/>
</dbReference>
<dbReference type="InterPro" id="IPR005467">
    <property type="entry name" value="His_kinase_dom"/>
</dbReference>
<feature type="domain" description="Histidine kinase" evidence="14">
    <location>
        <begin position="199"/>
        <end position="397"/>
    </location>
</feature>
<dbReference type="GO" id="GO:0000155">
    <property type="term" value="F:phosphorelay sensor kinase activity"/>
    <property type="evidence" value="ECO:0007669"/>
    <property type="project" value="InterPro"/>
</dbReference>
<evidence type="ECO:0000256" key="9">
    <source>
        <dbReference type="ARBA" id="ARBA00022840"/>
    </source>
</evidence>
<dbReference type="FunFam" id="1.10.287.130:FF:000001">
    <property type="entry name" value="Two-component sensor histidine kinase"/>
    <property type="match status" value="1"/>
</dbReference>
<keyword evidence="4" id="KW-0597">Phosphoprotein</keyword>
<keyword evidence="10 13" id="KW-1133">Transmembrane helix</keyword>
<accession>A0A327ZNA9</accession>
<dbReference type="EMBL" id="PZJH01000008">
    <property type="protein sequence ID" value="RAK43870.1"/>
    <property type="molecule type" value="Genomic_DNA"/>
</dbReference>
<dbReference type="InterPro" id="IPR036097">
    <property type="entry name" value="HisK_dim/P_sf"/>
</dbReference>
<feature type="transmembrane region" description="Helical" evidence="13">
    <location>
        <begin position="159"/>
        <end position="178"/>
    </location>
</feature>
<keyword evidence="9" id="KW-0067">ATP-binding</keyword>
<protein>
    <recommendedName>
        <fullName evidence="3">histidine kinase</fullName>
        <ecNumber evidence="3">2.7.13.3</ecNumber>
    </recommendedName>
</protein>
<dbReference type="CDD" id="cd00082">
    <property type="entry name" value="HisKA"/>
    <property type="match status" value="1"/>
</dbReference>
<evidence type="ECO:0000256" key="10">
    <source>
        <dbReference type="ARBA" id="ARBA00022989"/>
    </source>
</evidence>
<dbReference type="InterPro" id="IPR050428">
    <property type="entry name" value="TCS_sensor_his_kinase"/>
</dbReference>
<keyword evidence="5" id="KW-0808">Transferase</keyword>
<evidence type="ECO:0000313" key="16">
    <source>
        <dbReference type="Proteomes" id="UP000249808"/>
    </source>
</evidence>
<dbReference type="Pfam" id="PF02518">
    <property type="entry name" value="HATPase_c"/>
    <property type="match status" value="1"/>
</dbReference>
<evidence type="ECO:0000256" key="7">
    <source>
        <dbReference type="ARBA" id="ARBA00022741"/>
    </source>
</evidence>
<dbReference type="PANTHER" id="PTHR45436:SF5">
    <property type="entry name" value="SENSOR HISTIDINE KINASE TRCS"/>
    <property type="match status" value="1"/>
</dbReference>
<dbReference type="Gene3D" id="3.30.565.10">
    <property type="entry name" value="Histidine kinase-like ATPase, C-terminal domain"/>
    <property type="match status" value="1"/>
</dbReference>
<evidence type="ECO:0000256" key="13">
    <source>
        <dbReference type="SAM" id="Phobius"/>
    </source>
</evidence>
<comment type="catalytic activity">
    <reaction evidence="1">
        <text>ATP + protein L-histidine = ADP + protein N-phospho-L-histidine.</text>
        <dbReference type="EC" id="2.7.13.3"/>
    </reaction>
</comment>
<name>A0A327ZNA9_9STAP</name>
<dbReference type="SMART" id="SM00387">
    <property type="entry name" value="HATPase_c"/>
    <property type="match status" value="1"/>
</dbReference>
<reference evidence="15 16" key="1">
    <citation type="journal article" date="2018" name="Front. Microbiol.">
        <title>Description and Comparative Genomics of Macrococcus caseolyticus subsp. hominis subsp. nov., Macrococcus goetzii sp. nov., Macrococcus epidermidis sp. nov., and Macrococcus bohemicus sp. nov., Novel Macrococci From Human Clinical Material With Virulence Potential and Suspected Uptake of Foreign DNA by Natural Transformation.</title>
        <authorList>
            <person name="Maslanova I."/>
            <person name="Wertheimer Z."/>
            <person name="Sedlacek I."/>
            <person name="Svec P."/>
            <person name="Indrakova A."/>
            <person name="Kovarovic V."/>
            <person name="Schumann P."/>
            <person name="Sproer C."/>
            <person name="Kralova S."/>
            <person name="Sedo O."/>
            <person name="Kristofova L."/>
            <person name="Vrbovska V."/>
            <person name="Fuzik T."/>
            <person name="Petras P."/>
            <person name="Zdrahal Z."/>
            <person name="Ruzickova V."/>
            <person name="Doskar J."/>
            <person name="Pantucek R."/>
        </authorList>
    </citation>
    <scope>NUCLEOTIDE SEQUENCE [LARGE SCALE GENOMIC DNA]</scope>
    <source>
        <strain evidence="15 16">01/688</strain>
    </source>
</reference>
<keyword evidence="11" id="KW-0902">Two-component regulatory system</keyword>
<keyword evidence="6 13" id="KW-0812">Transmembrane</keyword>
<evidence type="ECO:0000256" key="4">
    <source>
        <dbReference type="ARBA" id="ARBA00022553"/>
    </source>
</evidence>
<keyword evidence="7" id="KW-0547">Nucleotide-binding</keyword>
<dbReference type="GO" id="GO:0005524">
    <property type="term" value="F:ATP binding"/>
    <property type="evidence" value="ECO:0007669"/>
    <property type="project" value="UniProtKB-KW"/>
</dbReference>
<dbReference type="SMART" id="SM00388">
    <property type="entry name" value="HisKA"/>
    <property type="match status" value="1"/>
</dbReference>
<dbReference type="EC" id="2.7.13.3" evidence="3"/>
<gene>
    <name evidence="15" type="ORF">BHU61_11900</name>
</gene>
<dbReference type="CDD" id="cd00075">
    <property type="entry name" value="HATPase"/>
    <property type="match status" value="1"/>
</dbReference>
<evidence type="ECO:0000256" key="8">
    <source>
        <dbReference type="ARBA" id="ARBA00022777"/>
    </source>
</evidence>
<dbReference type="RefSeq" id="WP_111717150.1">
    <property type="nucleotide sequence ID" value="NZ_JBHSSR010000005.1"/>
</dbReference>
<proteinExistence type="predicted"/>
<evidence type="ECO:0000256" key="2">
    <source>
        <dbReference type="ARBA" id="ARBA00004141"/>
    </source>
</evidence>
<dbReference type="Pfam" id="PF00512">
    <property type="entry name" value="HisKA"/>
    <property type="match status" value="1"/>
</dbReference>
<keyword evidence="12 13" id="KW-0472">Membrane</keyword>
<dbReference type="Gene3D" id="1.10.287.130">
    <property type="match status" value="1"/>
</dbReference>
<evidence type="ECO:0000256" key="3">
    <source>
        <dbReference type="ARBA" id="ARBA00012438"/>
    </source>
</evidence>
<dbReference type="PANTHER" id="PTHR45436">
    <property type="entry name" value="SENSOR HISTIDINE KINASE YKOH"/>
    <property type="match status" value="1"/>
</dbReference>
<evidence type="ECO:0000256" key="1">
    <source>
        <dbReference type="ARBA" id="ARBA00000085"/>
    </source>
</evidence>
<evidence type="ECO:0000256" key="6">
    <source>
        <dbReference type="ARBA" id="ARBA00022692"/>
    </source>
</evidence>
<evidence type="ECO:0000256" key="5">
    <source>
        <dbReference type="ARBA" id="ARBA00022679"/>
    </source>
</evidence>
<organism evidence="15 16">
    <name type="scientific">Macrococcus epidermidis</name>
    <dbReference type="NCBI Taxonomy" id="1902580"/>
    <lineage>
        <taxon>Bacteria</taxon>
        <taxon>Bacillati</taxon>
        <taxon>Bacillota</taxon>
        <taxon>Bacilli</taxon>
        <taxon>Bacillales</taxon>
        <taxon>Staphylococcaceae</taxon>
        <taxon>Macrococcus</taxon>
    </lineage>
</organism>
<keyword evidence="8" id="KW-0418">Kinase</keyword>
<dbReference type="InterPro" id="IPR003594">
    <property type="entry name" value="HATPase_dom"/>
</dbReference>
<dbReference type="InterPro" id="IPR003661">
    <property type="entry name" value="HisK_dim/P_dom"/>
</dbReference>
<comment type="caution">
    <text evidence="15">The sequence shown here is derived from an EMBL/GenBank/DDBJ whole genome shotgun (WGS) entry which is preliminary data.</text>
</comment>
<dbReference type="GO" id="GO:0005886">
    <property type="term" value="C:plasma membrane"/>
    <property type="evidence" value="ECO:0007669"/>
    <property type="project" value="TreeGrafter"/>
</dbReference>
<dbReference type="PRINTS" id="PR00344">
    <property type="entry name" value="BCTRLSENSOR"/>
</dbReference>
<dbReference type="Proteomes" id="UP000249808">
    <property type="component" value="Unassembled WGS sequence"/>
</dbReference>
<evidence type="ECO:0000313" key="15">
    <source>
        <dbReference type="EMBL" id="RAK43870.1"/>
    </source>
</evidence>
<evidence type="ECO:0000256" key="12">
    <source>
        <dbReference type="ARBA" id="ARBA00023136"/>
    </source>
</evidence>
<keyword evidence="16" id="KW-1185">Reference proteome</keyword>
<feature type="transmembrane region" description="Helical" evidence="13">
    <location>
        <begin position="9"/>
        <end position="30"/>
    </location>
</feature>
<evidence type="ECO:0000256" key="11">
    <source>
        <dbReference type="ARBA" id="ARBA00023012"/>
    </source>
</evidence>
<dbReference type="AlphaFoldDB" id="A0A327ZNA9"/>